<sequence>MEIMINDAFGFTRNNVNEPGASSNHINREEIFDEGHVEGHNEIIQSFMNWSKMAINHYTKGERIEEIRSERAESLDEPSPNDALGIVFGPEHPGRVRGLGLGVVPTVAFKQTSARYRRAYVGSSSTTAPTPAWQQAMTNVKSKLNALISLYERNIGNIPEEFAHLFSTPPQAPDLGSDAPVEPRRSLDESNNDDRPSVN</sequence>
<evidence type="ECO:0000256" key="1">
    <source>
        <dbReference type="SAM" id="MobiDB-lite"/>
    </source>
</evidence>
<accession>A0A1J6I8C6</accession>
<proteinExistence type="predicted"/>
<dbReference type="EMBL" id="MJEQ01037189">
    <property type="protein sequence ID" value="OIT00770.1"/>
    <property type="molecule type" value="Genomic_DNA"/>
</dbReference>
<keyword evidence="3" id="KW-1185">Reference proteome</keyword>
<feature type="compositionally biased region" description="Basic and acidic residues" evidence="1">
    <location>
        <begin position="181"/>
        <end position="199"/>
    </location>
</feature>
<dbReference type="OMA" id="MAINHYT"/>
<protein>
    <submittedName>
        <fullName evidence="2">Uncharacterized protein</fullName>
    </submittedName>
</protein>
<feature type="region of interest" description="Disordered" evidence="1">
    <location>
        <begin position="166"/>
        <end position="199"/>
    </location>
</feature>
<name>A0A1J6I8C6_NICAT</name>
<reference evidence="2" key="1">
    <citation type="submission" date="2016-11" db="EMBL/GenBank/DDBJ databases">
        <title>The genome of Nicotiana attenuata.</title>
        <authorList>
            <person name="Xu S."/>
            <person name="Brockmoeller T."/>
            <person name="Gaquerel E."/>
            <person name="Navarro A."/>
            <person name="Kuhl H."/>
            <person name="Gase K."/>
            <person name="Ling Z."/>
            <person name="Zhou W."/>
            <person name="Kreitzer C."/>
            <person name="Stanke M."/>
            <person name="Tang H."/>
            <person name="Lyons E."/>
            <person name="Pandey P."/>
            <person name="Pandey S.P."/>
            <person name="Timmermann B."/>
            <person name="Baldwin I.T."/>
        </authorList>
    </citation>
    <scope>NUCLEOTIDE SEQUENCE [LARGE SCALE GENOMIC DNA]</scope>
    <source>
        <strain evidence="2">UT</strain>
    </source>
</reference>
<organism evidence="2 3">
    <name type="scientific">Nicotiana attenuata</name>
    <name type="common">Coyote tobacco</name>
    <dbReference type="NCBI Taxonomy" id="49451"/>
    <lineage>
        <taxon>Eukaryota</taxon>
        <taxon>Viridiplantae</taxon>
        <taxon>Streptophyta</taxon>
        <taxon>Embryophyta</taxon>
        <taxon>Tracheophyta</taxon>
        <taxon>Spermatophyta</taxon>
        <taxon>Magnoliopsida</taxon>
        <taxon>eudicotyledons</taxon>
        <taxon>Gunneridae</taxon>
        <taxon>Pentapetalae</taxon>
        <taxon>asterids</taxon>
        <taxon>lamiids</taxon>
        <taxon>Solanales</taxon>
        <taxon>Solanaceae</taxon>
        <taxon>Nicotianoideae</taxon>
        <taxon>Nicotianeae</taxon>
        <taxon>Nicotiana</taxon>
    </lineage>
</organism>
<evidence type="ECO:0000313" key="3">
    <source>
        <dbReference type="Proteomes" id="UP000187609"/>
    </source>
</evidence>
<gene>
    <name evidence="2" type="ORF">A4A49_33863</name>
</gene>
<evidence type="ECO:0000313" key="2">
    <source>
        <dbReference type="EMBL" id="OIT00770.1"/>
    </source>
</evidence>
<dbReference type="Gramene" id="OIT00770">
    <property type="protein sequence ID" value="OIT00770"/>
    <property type="gene ID" value="A4A49_33863"/>
</dbReference>
<dbReference type="Proteomes" id="UP000187609">
    <property type="component" value="Unassembled WGS sequence"/>
</dbReference>
<dbReference type="AlphaFoldDB" id="A0A1J6I8C6"/>
<comment type="caution">
    <text evidence="2">The sequence shown here is derived from an EMBL/GenBank/DDBJ whole genome shotgun (WGS) entry which is preliminary data.</text>
</comment>